<evidence type="ECO:0000313" key="3">
    <source>
        <dbReference type="EMBL" id="RZF48645.1"/>
    </source>
</evidence>
<dbReference type="Proteomes" id="UP000291343">
    <property type="component" value="Unassembled WGS sequence"/>
</dbReference>
<dbReference type="GO" id="GO:0016020">
    <property type="term" value="C:membrane"/>
    <property type="evidence" value="ECO:0007669"/>
    <property type="project" value="TreeGrafter"/>
</dbReference>
<dbReference type="Pfam" id="PF00650">
    <property type="entry name" value="CRAL_TRIO"/>
    <property type="match status" value="1"/>
</dbReference>
<evidence type="ECO:0000256" key="1">
    <source>
        <dbReference type="SAM" id="Coils"/>
    </source>
</evidence>
<dbReference type="PANTHER" id="PTHR10174:SF130">
    <property type="entry name" value="ALPHA-TOCOPHEROL TRANSFER PROTEIN-LIKE"/>
    <property type="match status" value="1"/>
</dbReference>
<dbReference type="InterPro" id="IPR036865">
    <property type="entry name" value="CRAL-TRIO_dom_sf"/>
</dbReference>
<evidence type="ECO:0000259" key="2">
    <source>
        <dbReference type="PROSITE" id="PS50191"/>
    </source>
</evidence>
<dbReference type="SUPFAM" id="SSF46938">
    <property type="entry name" value="CRAL/TRIO N-terminal domain"/>
    <property type="match status" value="1"/>
</dbReference>
<feature type="domain" description="CRAL-TRIO" evidence="2">
    <location>
        <begin position="107"/>
        <end position="270"/>
    </location>
</feature>
<dbReference type="EMBL" id="QKKF02001335">
    <property type="protein sequence ID" value="RZF48645.1"/>
    <property type="molecule type" value="Genomic_DNA"/>
</dbReference>
<dbReference type="Gene3D" id="1.10.8.20">
    <property type="entry name" value="N-terminal domain of phosphatidylinositol transfer protein sec14p"/>
    <property type="match status" value="1"/>
</dbReference>
<dbReference type="AlphaFoldDB" id="A0A482XR39"/>
<evidence type="ECO:0000313" key="4">
    <source>
        <dbReference type="Proteomes" id="UP000291343"/>
    </source>
</evidence>
<dbReference type="SUPFAM" id="SSF52087">
    <property type="entry name" value="CRAL/TRIO domain"/>
    <property type="match status" value="1"/>
</dbReference>
<dbReference type="InParanoid" id="A0A482XR39"/>
<dbReference type="Gene3D" id="1.20.5.1200">
    <property type="entry name" value="Alpha-tocopherol transfer"/>
    <property type="match status" value="1"/>
</dbReference>
<dbReference type="CDD" id="cd00170">
    <property type="entry name" value="SEC14"/>
    <property type="match status" value="1"/>
</dbReference>
<gene>
    <name evidence="3" type="ORF">LSTR_LSTR010735</name>
</gene>
<dbReference type="PANTHER" id="PTHR10174">
    <property type="entry name" value="ALPHA-TOCOPHEROL TRANSFER PROTEIN-RELATED"/>
    <property type="match status" value="1"/>
</dbReference>
<dbReference type="InterPro" id="IPR001251">
    <property type="entry name" value="CRAL-TRIO_dom"/>
</dbReference>
<dbReference type="Gene3D" id="3.40.525.10">
    <property type="entry name" value="CRAL-TRIO lipid binding domain"/>
    <property type="match status" value="1"/>
</dbReference>
<comment type="caution">
    <text evidence="3">The sequence shown here is derived from an EMBL/GenBank/DDBJ whole genome shotgun (WGS) entry which is preliminary data.</text>
</comment>
<keyword evidence="4" id="KW-1185">Reference proteome</keyword>
<reference evidence="3 4" key="1">
    <citation type="journal article" date="2017" name="Gigascience">
        <title>Genome sequence of the small brown planthopper, Laodelphax striatellus.</title>
        <authorList>
            <person name="Zhu J."/>
            <person name="Jiang F."/>
            <person name="Wang X."/>
            <person name="Yang P."/>
            <person name="Bao Y."/>
            <person name="Zhao W."/>
            <person name="Wang W."/>
            <person name="Lu H."/>
            <person name="Wang Q."/>
            <person name="Cui N."/>
            <person name="Li J."/>
            <person name="Chen X."/>
            <person name="Luo L."/>
            <person name="Yu J."/>
            <person name="Kang L."/>
            <person name="Cui F."/>
        </authorList>
    </citation>
    <scope>NUCLEOTIDE SEQUENCE [LARGE SCALE GENOMIC DNA]</scope>
    <source>
        <strain evidence="3">Lst14</strain>
    </source>
</reference>
<sequence>MPITKTEYEENLMCRQSSDPFDLSLERKIQAETELDETREKLEMNIKLLRKRLTEIKDLEPETEDIFLSSFLRTKKHNIEKALKMVKEFYKIRQSYPKYFEPCLPSQKGFIYDLFFFTIPPERTDLGRAMLITKCKNMDPRVVTSDMIIQAGMTSLKLCLEDPGIQVSGIIILLDLGNFTVMQQLKLITPRAAYIIVSSIQDSFPMRVREIHVVNEPLFFDAIYAIFKPFLKEKFRKRIKIHGSDMSSLHKWVSPDVLPEEYGGKLPPLTNEPMMKQLFKNEEKIKDWIHYGYIPKKVIPR</sequence>
<proteinExistence type="predicted"/>
<organism evidence="3 4">
    <name type="scientific">Laodelphax striatellus</name>
    <name type="common">Small brown planthopper</name>
    <name type="synonym">Delphax striatella</name>
    <dbReference type="NCBI Taxonomy" id="195883"/>
    <lineage>
        <taxon>Eukaryota</taxon>
        <taxon>Metazoa</taxon>
        <taxon>Ecdysozoa</taxon>
        <taxon>Arthropoda</taxon>
        <taxon>Hexapoda</taxon>
        <taxon>Insecta</taxon>
        <taxon>Pterygota</taxon>
        <taxon>Neoptera</taxon>
        <taxon>Paraneoptera</taxon>
        <taxon>Hemiptera</taxon>
        <taxon>Auchenorrhyncha</taxon>
        <taxon>Fulgoroidea</taxon>
        <taxon>Delphacidae</taxon>
        <taxon>Criomorphinae</taxon>
        <taxon>Laodelphax</taxon>
    </lineage>
</organism>
<name>A0A482XR39_LAOST</name>
<dbReference type="InterPro" id="IPR036273">
    <property type="entry name" value="CRAL/TRIO_N_dom_sf"/>
</dbReference>
<dbReference type="OrthoDB" id="75724at2759"/>
<dbReference type="PROSITE" id="PS50191">
    <property type="entry name" value="CRAL_TRIO"/>
    <property type="match status" value="1"/>
</dbReference>
<feature type="coiled-coil region" evidence="1">
    <location>
        <begin position="32"/>
        <end position="59"/>
    </location>
</feature>
<dbReference type="SMART" id="SM00516">
    <property type="entry name" value="SEC14"/>
    <property type="match status" value="1"/>
</dbReference>
<protein>
    <recommendedName>
        <fullName evidence="2">CRAL-TRIO domain-containing protein</fullName>
    </recommendedName>
</protein>
<dbReference type="SMR" id="A0A482XR39"/>
<accession>A0A482XR39</accession>
<keyword evidence="1" id="KW-0175">Coiled coil</keyword>
<dbReference type="PRINTS" id="PR00180">
    <property type="entry name" value="CRETINALDHBP"/>
</dbReference>
<dbReference type="GO" id="GO:1902936">
    <property type="term" value="F:phosphatidylinositol bisphosphate binding"/>
    <property type="evidence" value="ECO:0007669"/>
    <property type="project" value="TreeGrafter"/>
</dbReference>